<dbReference type="PROSITE" id="PS00028">
    <property type="entry name" value="ZINC_FINGER_C2H2_1"/>
    <property type="match status" value="1"/>
</dbReference>
<keyword evidence="4" id="KW-0862">Zinc</keyword>
<proteinExistence type="predicted"/>
<keyword evidence="7" id="KW-1185">Reference proteome</keyword>
<dbReference type="AlphaFoldDB" id="A0AAV5U0T4"/>
<gene>
    <name evidence="6" type="ORF">PENTCL1PPCAC_22628</name>
</gene>
<evidence type="ECO:0000259" key="5">
    <source>
        <dbReference type="PROSITE" id="PS00028"/>
    </source>
</evidence>
<protein>
    <recommendedName>
        <fullName evidence="5">C2H2-type domain-containing protein</fullName>
    </recommendedName>
</protein>
<sequence>MDPAVIGTPISLLQIPESVKDQIGRDLAAGSSSTTFTQDGLSVDSLKTELSHDDSTSVEANDVQVGWACPGCSNVFQRESMLMAHQKAVCTSINGSFGLIQTHYRCSLCECDCGSQRDFKTHLTTSDHLKKRSD</sequence>
<organism evidence="6 7">
    <name type="scientific">Pristionchus entomophagus</name>
    <dbReference type="NCBI Taxonomy" id="358040"/>
    <lineage>
        <taxon>Eukaryota</taxon>
        <taxon>Metazoa</taxon>
        <taxon>Ecdysozoa</taxon>
        <taxon>Nematoda</taxon>
        <taxon>Chromadorea</taxon>
        <taxon>Rhabditida</taxon>
        <taxon>Rhabditina</taxon>
        <taxon>Diplogasteromorpha</taxon>
        <taxon>Diplogasteroidea</taxon>
        <taxon>Neodiplogasteridae</taxon>
        <taxon>Pristionchus</taxon>
    </lineage>
</organism>
<name>A0AAV5U0T4_9BILA</name>
<dbReference type="GO" id="GO:0046872">
    <property type="term" value="F:metal ion binding"/>
    <property type="evidence" value="ECO:0007669"/>
    <property type="project" value="UniProtKB-KW"/>
</dbReference>
<evidence type="ECO:0000313" key="6">
    <source>
        <dbReference type="EMBL" id="GMT00454.1"/>
    </source>
</evidence>
<dbReference type="GO" id="GO:0000978">
    <property type="term" value="F:RNA polymerase II cis-regulatory region sequence-specific DNA binding"/>
    <property type="evidence" value="ECO:0007669"/>
    <property type="project" value="TreeGrafter"/>
</dbReference>
<evidence type="ECO:0000256" key="4">
    <source>
        <dbReference type="ARBA" id="ARBA00022833"/>
    </source>
</evidence>
<dbReference type="InterPro" id="IPR051968">
    <property type="entry name" value="ZnFinger_Homeobox_TR"/>
</dbReference>
<dbReference type="PANTHER" id="PTHR45891:SF3">
    <property type="entry name" value="ZINC FINGER PROTEIN 2"/>
    <property type="match status" value="1"/>
</dbReference>
<dbReference type="InterPro" id="IPR013087">
    <property type="entry name" value="Znf_C2H2_type"/>
</dbReference>
<feature type="domain" description="C2H2-type" evidence="5">
    <location>
        <begin position="106"/>
        <end position="128"/>
    </location>
</feature>
<dbReference type="EMBL" id="BTSX01000005">
    <property type="protein sequence ID" value="GMT00454.1"/>
    <property type="molecule type" value="Genomic_DNA"/>
</dbReference>
<dbReference type="GO" id="GO:0000981">
    <property type="term" value="F:DNA-binding transcription factor activity, RNA polymerase II-specific"/>
    <property type="evidence" value="ECO:0007669"/>
    <property type="project" value="TreeGrafter"/>
</dbReference>
<evidence type="ECO:0000256" key="3">
    <source>
        <dbReference type="ARBA" id="ARBA00022737"/>
    </source>
</evidence>
<keyword evidence="2" id="KW-0479">Metal-binding</keyword>
<reference evidence="6" key="1">
    <citation type="submission" date="2023-10" db="EMBL/GenBank/DDBJ databases">
        <title>Genome assembly of Pristionchus species.</title>
        <authorList>
            <person name="Yoshida K."/>
            <person name="Sommer R.J."/>
        </authorList>
    </citation>
    <scope>NUCLEOTIDE SEQUENCE</scope>
    <source>
        <strain evidence="6">RS0144</strain>
    </source>
</reference>
<comment type="subcellular location">
    <subcellularLocation>
        <location evidence="1">Nucleus</location>
    </subcellularLocation>
</comment>
<evidence type="ECO:0000256" key="1">
    <source>
        <dbReference type="ARBA" id="ARBA00004123"/>
    </source>
</evidence>
<comment type="caution">
    <text evidence="6">The sequence shown here is derived from an EMBL/GenBank/DDBJ whole genome shotgun (WGS) entry which is preliminary data.</text>
</comment>
<evidence type="ECO:0000256" key="2">
    <source>
        <dbReference type="ARBA" id="ARBA00022723"/>
    </source>
</evidence>
<evidence type="ECO:0000313" key="7">
    <source>
        <dbReference type="Proteomes" id="UP001432027"/>
    </source>
</evidence>
<dbReference type="Gene3D" id="3.30.160.60">
    <property type="entry name" value="Classic Zinc Finger"/>
    <property type="match status" value="1"/>
</dbReference>
<dbReference type="GO" id="GO:0005634">
    <property type="term" value="C:nucleus"/>
    <property type="evidence" value="ECO:0007669"/>
    <property type="project" value="UniProtKB-SubCell"/>
</dbReference>
<dbReference type="PANTHER" id="PTHR45891">
    <property type="entry name" value="ZINC FINGER HOMEOBOX PROTEIN"/>
    <property type="match status" value="1"/>
</dbReference>
<keyword evidence="3" id="KW-0677">Repeat</keyword>
<accession>A0AAV5U0T4</accession>
<dbReference type="Proteomes" id="UP001432027">
    <property type="component" value="Unassembled WGS sequence"/>
</dbReference>